<protein>
    <submittedName>
        <fullName evidence="2">Uncharacterized protein</fullName>
    </submittedName>
</protein>
<evidence type="ECO:0000313" key="2">
    <source>
        <dbReference type="EMBL" id="PZR18753.1"/>
    </source>
</evidence>
<evidence type="ECO:0000313" key="3">
    <source>
        <dbReference type="Proteomes" id="UP000249061"/>
    </source>
</evidence>
<sequence length="203" mass="22452">MASKKEERAFLRGETGVDGQATEEVQDEAAVEQSKAQEALLRGRTWLGRECLTWLLWKSESTEPVVDFDGKPVTVVFNGKLLLRAGAGDVTEASVKGVTAPYSKLVKQALQRGLLVHTAKLQVTCGEQVYDLTVDAEFFDLRAVKLPALLQEEEDDKLTERLELVTRASGMIDTIVAAFIKERSSKAWASKTVPALKAWMREV</sequence>
<gene>
    <name evidence="2" type="ORF">DI536_02415</name>
</gene>
<feature type="region of interest" description="Disordered" evidence="1">
    <location>
        <begin position="1"/>
        <end position="24"/>
    </location>
</feature>
<dbReference type="Proteomes" id="UP000249061">
    <property type="component" value="Unassembled WGS sequence"/>
</dbReference>
<dbReference type="EMBL" id="QFQP01000001">
    <property type="protein sequence ID" value="PZR18753.1"/>
    <property type="molecule type" value="Genomic_DNA"/>
</dbReference>
<organism evidence="2 3">
    <name type="scientific">Archangium gephyra</name>
    <dbReference type="NCBI Taxonomy" id="48"/>
    <lineage>
        <taxon>Bacteria</taxon>
        <taxon>Pseudomonadati</taxon>
        <taxon>Myxococcota</taxon>
        <taxon>Myxococcia</taxon>
        <taxon>Myxococcales</taxon>
        <taxon>Cystobacterineae</taxon>
        <taxon>Archangiaceae</taxon>
        <taxon>Archangium</taxon>
    </lineage>
</organism>
<comment type="caution">
    <text evidence="2">The sequence shown here is derived from an EMBL/GenBank/DDBJ whole genome shotgun (WGS) entry which is preliminary data.</text>
</comment>
<accession>A0A2W5TZT1</accession>
<feature type="compositionally biased region" description="Basic and acidic residues" evidence="1">
    <location>
        <begin position="1"/>
        <end position="11"/>
    </location>
</feature>
<evidence type="ECO:0000256" key="1">
    <source>
        <dbReference type="SAM" id="MobiDB-lite"/>
    </source>
</evidence>
<proteinExistence type="predicted"/>
<name>A0A2W5TZT1_9BACT</name>
<reference evidence="2 3" key="1">
    <citation type="submission" date="2017-08" db="EMBL/GenBank/DDBJ databases">
        <title>Infants hospitalized years apart are colonized by the same room-sourced microbial strains.</title>
        <authorList>
            <person name="Brooks B."/>
            <person name="Olm M.R."/>
            <person name="Firek B.A."/>
            <person name="Baker R."/>
            <person name="Thomas B.C."/>
            <person name="Morowitz M.J."/>
            <person name="Banfield J.F."/>
        </authorList>
    </citation>
    <scope>NUCLEOTIDE SEQUENCE [LARGE SCALE GENOMIC DNA]</scope>
    <source>
        <strain evidence="2">S2_003_000_R2_14</strain>
    </source>
</reference>
<dbReference type="AlphaFoldDB" id="A0A2W5TZT1"/>